<feature type="transmembrane region" description="Helical" evidence="8">
    <location>
        <begin position="380"/>
        <end position="403"/>
    </location>
</feature>
<evidence type="ECO:0000256" key="6">
    <source>
        <dbReference type="ARBA" id="ARBA00022989"/>
    </source>
</evidence>
<feature type="transmembrane region" description="Helical" evidence="8">
    <location>
        <begin position="170"/>
        <end position="196"/>
    </location>
</feature>
<evidence type="ECO:0000256" key="7">
    <source>
        <dbReference type="ARBA" id="ARBA00023136"/>
    </source>
</evidence>
<dbReference type="PANTHER" id="PTHR30012:SF0">
    <property type="entry name" value="TYPE II SECRETION SYSTEM PROTEIN F-RELATED"/>
    <property type="match status" value="1"/>
</dbReference>
<dbReference type="InterPro" id="IPR003004">
    <property type="entry name" value="GspF/PilC"/>
</dbReference>
<dbReference type="EMBL" id="VJOY01000010">
    <property type="protein sequence ID" value="TRX74088.1"/>
    <property type="molecule type" value="Genomic_DNA"/>
</dbReference>
<keyword evidence="5 8" id="KW-0812">Transmembrane</keyword>
<evidence type="ECO:0000256" key="1">
    <source>
        <dbReference type="ARBA" id="ARBA00004429"/>
    </source>
</evidence>
<keyword evidence="4" id="KW-0997">Cell inner membrane</keyword>
<dbReference type="Pfam" id="PF00482">
    <property type="entry name" value="T2SSF"/>
    <property type="match status" value="2"/>
</dbReference>
<accession>A0A553GX55</accession>
<dbReference type="RefSeq" id="WP_143489214.1">
    <property type="nucleotide sequence ID" value="NZ_VJOY01000010.1"/>
</dbReference>
<dbReference type="PRINTS" id="PR00812">
    <property type="entry name" value="BCTERIALGSPF"/>
</dbReference>
<dbReference type="Proteomes" id="UP000315235">
    <property type="component" value="Unassembled WGS sequence"/>
</dbReference>
<comment type="similarity">
    <text evidence="2">Belongs to the GSP F family.</text>
</comment>
<keyword evidence="3" id="KW-1003">Cell membrane</keyword>
<evidence type="ECO:0000256" key="4">
    <source>
        <dbReference type="ARBA" id="ARBA00022519"/>
    </source>
</evidence>
<dbReference type="AlphaFoldDB" id="A0A553GX55"/>
<evidence type="ECO:0000313" key="10">
    <source>
        <dbReference type="EMBL" id="TRX74088.1"/>
    </source>
</evidence>
<dbReference type="GO" id="GO:0015628">
    <property type="term" value="P:protein secretion by the type II secretion system"/>
    <property type="evidence" value="ECO:0007669"/>
    <property type="project" value="TreeGrafter"/>
</dbReference>
<gene>
    <name evidence="10" type="ORF">FM069_15200</name>
</gene>
<evidence type="ECO:0000313" key="11">
    <source>
        <dbReference type="Proteomes" id="UP000315235"/>
    </source>
</evidence>
<keyword evidence="6 8" id="KW-1133">Transmembrane helix</keyword>
<keyword evidence="7 8" id="KW-0472">Membrane</keyword>
<dbReference type="FunFam" id="1.20.81.30:FF:000001">
    <property type="entry name" value="Type II secretion system protein F"/>
    <property type="match status" value="2"/>
</dbReference>
<sequence length="408" mass="45268">MPHFKYRAVDRNGKTSDGVVEQPSIERVADFLAREGMTALSIQPLGRAATKASVAAAGPGKVRRRRVNDRDRVLHFTREMAVMLSSGLPLDRSLHILEDLSDPHGREMISEIRGAVRKGRTLADSFAERSEFTPFYINMIRAGEASGSLEGSMQRMAEYLERSKALRQMIVSALTYPTILFTVAILSLVFLLAYVVPSFSDLFSDMGAQLPAPTRFVMNLGDFMAHWWWLVLGMMGGMYWLLGRLWRDEGFRVKLDRRCLDWPLIGELVKNVETTRFSRTLGVLLQGGVSLVNALAIARETVSNRTLRNELDIASAALREGRSLSAVLLEGNRFPNLALHMVQVGEETGRLEEMLLKVANIYEDEVGSVTKRLLALLEPALILSLGVLIAAIIMSILLGILGVNELVG</sequence>
<dbReference type="InterPro" id="IPR042094">
    <property type="entry name" value="T2SS_GspF_sf"/>
</dbReference>
<feature type="transmembrane region" description="Helical" evidence="8">
    <location>
        <begin position="225"/>
        <end position="242"/>
    </location>
</feature>
<dbReference type="PANTHER" id="PTHR30012">
    <property type="entry name" value="GENERAL SECRETION PATHWAY PROTEIN"/>
    <property type="match status" value="1"/>
</dbReference>
<comment type="caution">
    <text evidence="10">The sequence shown here is derived from an EMBL/GenBank/DDBJ whole genome shotgun (WGS) entry which is preliminary data.</text>
</comment>
<name>A0A553GX55_9PSED</name>
<reference evidence="10 11" key="1">
    <citation type="submission" date="2019-07" db="EMBL/GenBank/DDBJ databases">
        <title>Pseudomonas mangiferae sp. nov., isolated from bark of mango tree in Thailand.</title>
        <authorList>
            <person name="Srisuk N."/>
            <person name="Anurat P."/>
        </authorList>
    </citation>
    <scope>NUCLEOTIDE SEQUENCE [LARGE SCALE GENOMIC DNA]</scope>
    <source>
        <strain evidence="10 11">DMKU_BBB3-04</strain>
    </source>
</reference>
<dbReference type="GO" id="GO:0005886">
    <property type="term" value="C:plasma membrane"/>
    <property type="evidence" value="ECO:0007669"/>
    <property type="project" value="UniProtKB-SubCell"/>
</dbReference>
<dbReference type="OrthoDB" id="9805682at2"/>
<evidence type="ECO:0000256" key="8">
    <source>
        <dbReference type="SAM" id="Phobius"/>
    </source>
</evidence>
<feature type="domain" description="Type II secretion system protein GspF" evidence="9">
    <location>
        <begin position="277"/>
        <end position="398"/>
    </location>
</feature>
<comment type="subcellular location">
    <subcellularLocation>
        <location evidence="1">Cell inner membrane</location>
        <topology evidence="1">Multi-pass membrane protein</topology>
    </subcellularLocation>
</comment>
<dbReference type="InterPro" id="IPR018076">
    <property type="entry name" value="T2SS_GspF_dom"/>
</dbReference>
<evidence type="ECO:0000259" key="9">
    <source>
        <dbReference type="Pfam" id="PF00482"/>
    </source>
</evidence>
<keyword evidence="11" id="KW-1185">Reference proteome</keyword>
<evidence type="ECO:0000256" key="2">
    <source>
        <dbReference type="ARBA" id="ARBA00005745"/>
    </source>
</evidence>
<feature type="domain" description="Type II secretion system protein GspF" evidence="9">
    <location>
        <begin position="76"/>
        <end position="197"/>
    </location>
</feature>
<proteinExistence type="inferred from homology"/>
<evidence type="ECO:0000256" key="5">
    <source>
        <dbReference type="ARBA" id="ARBA00022692"/>
    </source>
</evidence>
<evidence type="ECO:0000256" key="3">
    <source>
        <dbReference type="ARBA" id="ARBA00022475"/>
    </source>
</evidence>
<protein>
    <submittedName>
        <fullName evidence="10">Type II secretion system F family protein</fullName>
    </submittedName>
</protein>
<organism evidence="10 11">
    <name type="scientific">Pseudomonas mangiferae</name>
    <dbReference type="NCBI Taxonomy" id="2593654"/>
    <lineage>
        <taxon>Bacteria</taxon>
        <taxon>Pseudomonadati</taxon>
        <taxon>Pseudomonadota</taxon>
        <taxon>Gammaproteobacteria</taxon>
        <taxon>Pseudomonadales</taxon>
        <taxon>Pseudomonadaceae</taxon>
        <taxon>Pseudomonas</taxon>
    </lineage>
</organism>
<dbReference type="Gene3D" id="1.20.81.30">
    <property type="entry name" value="Type II secretion system (T2SS), domain F"/>
    <property type="match status" value="2"/>
</dbReference>